<dbReference type="InterPro" id="IPR044527">
    <property type="entry name" value="NrtA/CpmA_ABC-bd_dom"/>
</dbReference>
<dbReference type="EMBL" id="CP158254">
    <property type="protein sequence ID" value="XDJ46369.1"/>
    <property type="molecule type" value="Genomic_DNA"/>
</dbReference>
<dbReference type="EMBL" id="CP158266">
    <property type="protein sequence ID" value="XDJ83017.1"/>
    <property type="molecule type" value="Genomic_DNA"/>
</dbReference>
<evidence type="ECO:0000256" key="5">
    <source>
        <dbReference type="ARBA" id="ARBA00023136"/>
    </source>
</evidence>
<keyword evidence="23" id="KW-1185">Reference proteome</keyword>
<evidence type="ECO:0000313" key="10">
    <source>
        <dbReference type="EMBL" id="XDJ46369.1"/>
    </source>
</evidence>
<comment type="subcellular location">
    <subcellularLocation>
        <location evidence="1">Endomembrane system</location>
    </subcellularLocation>
</comment>
<evidence type="ECO:0000313" key="17">
    <source>
        <dbReference type="EMBL" id="XDJ72907.1"/>
    </source>
</evidence>
<dbReference type="EMBL" id="CP158267">
    <property type="protein sequence ID" value="XDJ79379.1"/>
    <property type="molecule type" value="Genomic_DNA"/>
</dbReference>
<dbReference type="AlphaFoldDB" id="A0AB39CWE3"/>
<evidence type="ECO:0000313" key="23">
    <source>
        <dbReference type="Proteomes" id="UP001500573"/>
    </source>
</evidence>
<dbReference type="EMBL" id="CP158261">
    <property type="protein sequence ID" value="XDJ67032.1"/>
    <property type="molecule type" value="Genomic_DNA"/>
</dbReference>
<dbReference type="RefSeq" id="WP_343839280.1">
    <property type="nucleotide sequence ID" value="NZ_BAAAEX010000013.1"/>
</dbReference>
<reference evidence="23" key="2">
    <citation type="journal article" date="2019" name="Int. J. Syst. Evol. Microbiol.">
        <title>The Global Catalogue of Microorganisms (GCM) 10K type strain sequencing project: providing services to taxonomists for standard genome sequencing and annotation.</title>
        <authorList>
            <consortium name="The Broad Institute Genomics Platform"/>
            <consortium name="The Broad Institute Genome Sequencing Center for Infectious Disease"/>
            <person name="Wu L."/>
            <person name="Ma J."/>
        </authorList>
    </citation>
    <scope>NUCLEOTIDE SEQUENCE [LARGE SCALE GENOMIC DNA]</scope>
    <source>
        <strain evidence="23">JCM 15515</strain>
    </source>
</reference>
<protein>
    <submittedName>
        <fullName evidence="10">ABC transporter substrate-binding protein</fullName>
    </submittedName>
</protein>
<sequence length="407" mass="44996">MTLKLIDSCCGPAAGTLAGRRQFLKLSSLFTMAGALPLLQAGRAARAAEPDAPVRIGYLPITDATPLLIAHHNGLFEKRGLRVEKPRRFRSWSQIVEAFLSGQVNVVHLLMPMTIWSRYGSQSPAKVVAWNHMEGSCLTVQPDVASLADLGGTTVAIPFWYSVHNIVLQALLREGGLESISEGEPTKQQVKLVVMSPGDMLPALGTKRISGYIVAEPFNAKAEELGVGKVWRFTGDVWRNHACCVVTMHERDLQERPEWSQKTVDAIVEAQAWVRGHREETVKILARGNPADYTPHESSTLARVLLASPERDAEYARSGAILHTGWNEQRIDFQPYPFPSYTEKLVELLKETFVLGENAFLKELDPAFVARDLVDDRYVRKAIEAQGGLETFGVTGGYTRTETFSVA</sequence>
<dbReference type="EMBL" id="CP158258">
    <property type="protein sequence ID" value="XDJ57810.1"/>
    <property type="molecule type" value="Genomic_DNA"/>
</dbReference>
<dbReference type="EMBL" id="CP158257">
    <property type="protein sequence ID" value="XDJ55089.1"/>
    <property type="molecule type" value="Genomic_DNA"/>
</dbReference>
<evidence type="ECO:0000313" key="11">
    <source>
        <dbReference type="EMBL" id="XDJ52537.1"/>
    </source>
</evidence>
<evidence type="ECO:0000313" key="22">
    <source>
        <dbReference type="EMBL" id="XDJ85437.1"/>
    </source>
</evidence>
<keyword evidence="4" id="KW-0997">Cell inner membrane</keyword>
<organism evidence="10">
    <name type="scientific">Castellaniella ginsengisoli</name>
    <dbReference type="NCBI Taxonomy" id="546114"/>
    <lineage>
        <taxon>Bacteria</taxon>
        <taxon>Pseudomonadati</taxon>
        <taxon>Pseudomonadota</taxon>
        <taxon>Betaproteobacteria</taxon>
        <taxon>Burkholderiales</taxon>
        <taxon>Alcaligenaceae</taxon>
        <taxon>Castellaniella</taxon>
    </lineage>
</organism>
<evidence type="ECO:0000256" key="2">
    <source>
        <dbReference type="ARBA" id="ARBA00022448"/>
    </source>
</evidence>
<dbReference type="EMBL" id="CP158260">
    <property type="protein sequence ID" value="XDJ63907.1"/>
    <property type="molecule type" value="Genomic_DNA"/>
</dbReference>
<dbReference type="EMBL" id="BAAAEX010000013">
    <property type="protein sequence ID" value="GAA0782678.1"/>
    <property type="molecule type" value="Genomic_DNA"/>
</dbReference>
<evidence type="ECO:0000256" key="3">
    <source>
        <dbReference type="ARBA" id="ARBA00022475"/>
    </source>
</evidence>
<accession>A0AB39CWE3</accession>
<evidence type="ECO:0000313" key="15">
    <source>
        <dbReference type="EMBL" id="XDJ63907.1"/>
    </source>
</evidence>
<evidence type="ECO:0000313" key="20">
    <source>
        <dbReference type="EMBL" id="XDJ79379.1"/>
    </source>
</evidence>
<evidence type="ECO:0000313" key="8">
    <source>
        <dbReference type="EMBL" id="XDJ41196.1"/>
    </source>
</evidence>
<dbReference type="EMBL" id="CP158253">
    <property type="protein sequence ID" value="XDJ45688.1"/>
    <property type="molecule type" value="Genomic_DNA"/>
</dbReference>
<dbReference type="PANTHER" id="PTHR30024">
    <property type="entry name" value="ALIPHATIC SULFONATES-BINDING PROTEIN-RELATED"/>
    <property type="match status" value="1"/>
</dbReference>
<dbReference type="EMBL" id="CP158256">
    <property type="protein sequence ID" value="XDJ52537.1"/>
    <property type="molecule type" value="Genomic_DNA"/>
</dbReference>
<dbReference type="EMBL" id="CP158259">
    <property type="protein sequence ID" value="XDJ61475.1"/>
    <property type="molecule type" value="Genomic_DNA"/>
</dbReference>
<evidence type="ECO:0000256" key="1">
    <source>
        <dbReference type="ARBA" id="ARBA00004308"/>
    </source>
</evidence>
<dbReference type="GeneID" id="93068097"/>
<evidence type="ECO:0000313" key="9">
    <source>
        <dbReference type="EMBL" id="XDJ45688.1"/>
    </source>
</evidence>
<dbReference type="PROSITE" id="PS51318">
    <property type="entry name" value="TAT"/>
    <property type="match status" value="1"/>
</dbReference>
<dbReference type="Proteomes" id="UP001500573">
    <property type="component" value="Unassembled WGS sequence"/>
</dbReference>
<evidence type="ECO:0000313" key="18">
    <source>
        <dbReference type="EMBL" id="XDJ75191.1"/>
    </source>
</evidence>
<dbReference type="Gene3D" id="3.40.190.10">
    <property type="entry name" value="Periplasmic binding protein-like II"/>
    <property type="match status" value="2"/>
</dbReference>
<dbReference type="GO" id="GO:0012505">
    <property type="term" value="C:endomembrane system"/>
    <property type="evidence" value="ECO:0007669"/>
    <property type="project" value="UniProtKB-SubCell"/>
</dbReference>
<evidence type="ECO:0000313" key="14">
    <source>
        <dbReference type="EMBL" id="XDJ61475.1"/>
    </source>
</evidence>
<dbReference type="InterPro" id="IPR006311">
    <property type="entry name" value="TAT_signal"/>
</dbReference>
<reference evidence="10" key="4">
    <citation type="submission" date="2024-05" db="EMBL/GenBank/DDBJ databases">
        <authorList>
            <person name="Luo Y.-C."/>
            <person name="Nicholds J."/>
            <person name="Mortimer T."/>
            <person name="Maboni G."/>
        </authorList>
    </citation>
    <scope>NUCLEOTIDE SEQUENCE</scope>
    <source>
        <strain evidence="22">140124</strain>
        <strain evidence="20">141555</strain>
        <strain evidence="21">143751</strain>
        <strain evidence="19">143769</strain>
        <strain evidence="18">143811</strain>
        <strain evidence="17">143936</strain>
        <strain evidence="16">145849</strain>
        <strain evidence="15">145850</strain>
        <strain evidence="14">145852</strain>
        <strain evidence="13">148131</strain>
        <strain evidence="12">150221</strain>
        <strain evidence="11">150964</strain>
        <strain evidence="10">151836</strain>
        <strain evidence="9">153271</strain>
        <strain evidence="8">153920</strain>
    </source>
</reference>
<keyword evidence="3" id="KW-1003">Cell membrane</keyword>
<evidence type="ECO:0000313" key="16">
    <source>
        <dbReference type="EMBL" id="XDJ67032.1"/>
    </source>
</evidence>
<reference evidence="7" key="1">
    <citation type="journal article" date="2014" name="Int. J. Syst. Evol. Microbiol.">
        <title>Complete genome of a new Firmicutes species belonging to the dominant human colonic microbiota ('Ruminococcus bicirculans') reveals two chromosomes and a selective capacity to utilize plant glucans.</title>
        <authorList>
            <consortium name="NISC Comparative Sequencing Program"/>
            <person name="Wegmann U."/>
            <person name="Louis P."/>
            <person name="Goesmann A."/>
            <person name="Henrissat B."/>
            <person name="Duncan S.H."/>
            <person name="Flint H.J."/>
        </authorList>
    </citation>
    <scope>NUCLEOTIDE SEQUENCE</scope>
    <source>
        <strain evidence="7">JCM 15515</strain>
    </source>
</reference>
<dbReference type="EMBL" id="CP158264">
    <property type="protein sequence ID" value="XDJ75191.1"/>
    <property type="molecule type" value="Genomic_DNA"/>
</dbReference>
<proteinExistence type="inferred from homology"/>
<keyword evidence="5" id="KW-0472">Membrane</keyword>
<keyword evidence="2" id="KW-0813">Transport</keyword>
<dbReference type="Pfam" id="PF13379">
    <property type="entry name" value="NMT1_2"/>
    <property type="match status" value="1"/>
</dbReference>
<comment type="similarity">
    <text evidence="6">Belongs to the CmpA/NrtA family.</text>
</comment>
<dbReference type="KEGG" id="cgin:ABRZ00_11145"/>
<evidence type="ECO:0000313" key="19">
    <source>
        <dbReference type="EMBL" id="XDJ78211.1"/>
    </source>
</evidence>
<gene>
    <name evidence="13" type="ORF">ABRY90_11150</name>
    <name evidence="16" type="ORF">ABRY91_03085</name>
    <name evidence="14" type="ORF">ABRY92_02300</name>
    <name evidence="21" type="ORF">ABRY96_01975</name>
    <name evidence="18" type="ORF">ABRY97_03285</name>
    <name evidence="8" type="ORF">ABRY99_09550</name>
    <name evidence="12" type="ORF">ABRZ00_11145</name>
    <name evidence="11" type="ORF">ABRZ01_11465</name>
    <name evidence="9" type="ORF">ABRZ02_05220</name>
    <name evidence="15" type="ORF">ABRZ03_00715</name>
    <name evidence="10" type="ORF">ABRZ04_08400</name>
    <name evidence="17" type="ORF">ABRZ06_05345</name>
    <name evidence="20" type="ORF">ABRZ07_10805</name>
    <name evidence="22" type="ORF">ABRZ08_00850</name>
    <name evidence="19" type="ORF">ABRZ10_05305</name>
    <name evidence="7" type="ORF">GCM10009108_25770</name>
</gene>
<evidence type="ECO:0000256" key="6">
    <source>
        <dbReference type="ARBA" id="ARBA00024031"/>
    </source>
</evidence>
<reference evidence="7" key="3">
    <citation type="submission" date="2023-12" db="EMBL/GenBank/DDBJ databases">
        <authorList>
            <person name="Sun Q."/>
            <person name="Inoue M."/>
        </authorList>
    </citation>
    <scope>NUCLEOTIDE SEQUENCE</scope>
    <source>
        <strain evidence="7">JCM 15515</strain>
    </source>
</reference>
<dbReference type="EMBL" id="CP158252">
    <property type="protein sequence ID" value="XDJ41196.1"/>
    <property type="molecule type" value="Genomic_DNA"/>
</dbReference>
<dbReference type="SUPFAM" id="SSF53850">
    <property type="entry name" value="Periplasmic binding protein-like II"/>
    <property type="match status" value="1"/>
</dbReference>
<dbReference type="EMBL" id="CP158268">
    <property type="protein sequence ID" value="XDJ85437.1"/>
    <property type="molecule type" value="Genomic_DNA"/>
</dbReference>
<dbReference type="PANTHER" id="PTHR30024:SF43">
    <property type="entry name" value="BLL4572 PROTEIN"/>
    <property type="match status" value="1"/>
</dbReference>
<evidence type="ECO:0000256" key="4">
    <source>
        <dbReference type="ARBA" id="ARBA00022519"/>
    </source>
</evidence>
<evidence type="ECO:0000313" key="21">
    <source>
        <dbReference type="EMBL" id="XDJ83017.1"/>
    </source>
</evidence>
<dbReference type="EMBL" id="CP158263">
    <property type="protein sequence ID" value="XDJ72907.1"/>
    <property type="molecule type" value="Genomic_DNA"/>
</dbReference>
<dbReference type="EMBL" id="CP158265">
    <property type="protein sequence ID" value="XDJ78211.1"/>
    <property type="molecule type" value="Genomic_DNA"/>
</dbReference>
<evidence type="ECO:0000313" key="13">
    <source>
        <dbReference type="EMBL" id="XDJ57810.1"/>
    </source>
</evidence>
<evidence type="ECO:0000313" key="12">
    <source>
        <dbReference type="EMBL" id="XDJ55089.1"/>
    </source>
</evidence>
<name>A0AB39CWE3_9BURK</name>
<evidence type="ECO:0000313" key="7">
    <source>
        <dbReference type="EMBL" id="GAA0782678.1"/>
    </source>
</evidence>
<dbReference type="CDD" id="cd13553">
    <property type="entry name" value="PBP2_NrtA_CpmA_like"/>
    <property type="match status" value="1"/>
</dbReference>